<reference evidence="4 5" key="1">
    <citation type="submission" date="2018-01" db="EMBL/GenBank/DDBJ databases">
        <title>Whole genome analyses suggest that Burkholderia sensu lato contains two further novel genera in the rhizoxinica-symbiotica group Mycetohabitans gen. nov., and Trinickia gen. nov.: implications for the evolution of diazotrophy and nodulation in the Burkholderiaceae.</title>
        <authorList>
            <person name="Estrada-de los Santos P."/>
            <person name="Palmer M."/>
            <person name="Chavez-Ramirez B."/>
            <person name="Beukes C."/>
            <person name="Steenkamp E.T."/>
            <person name="Hirsch A.M."/>
            <person name="Manyaka P."/>
            <person name="Maluk M."/>
            <person name="Lafos M."/>
            <person name="Crook M."/>
            <person name="Gross E."/>
            <person name="Simon M.F."/>
            <person name="Bueno dos Reis Junior F."/>
            <person name="Poole P.S."/>
            <person name="Venter S.N."/>
            <person name="James E.K."/>
        </authorList>
    </citation>
    <scope>NUCLEOTIDE SEQUENCE [LARGE SCALE GENOMIC DNA]</scope>
    <source>
        <strain evidence="4 5">GP25-8</strain>
    </source>
</reference>
<comment type="caution">
    <text evidence="4">The sequence shown here is derived from an EMBL/GenBank/DDBJ whole genome shotgun (WGS) entry which is preliminary data.</text>
</comment>
<keyword evidence="4" id="KW-0808">Transferase</keyword>
<dbReference type="InterPro" id="IPR036414">
    <property type="entry name" value="YaeB_N_sf"/>
</dbReference>
<dbReference type="InterPro" id="IPR040372">
    <property type="entry name" value="YaeB-like"/>
</dbReference>
<dbReference type="CDD" id="cd09281">
    <property type="entry name" value="UPF0066"/>
    <property type="match status" value="1"/>
</dbReference>
<dbReference type="NCBIfam" id="TIGR00104">
    <property type="entry name" value="tRNA_TsaA"/>
    <property type="match status" value="1"/>
</dbReference>
<keyword evidence="5" id="KW-1185">Reference proteome</keyword>
<dbReference type="GO" id="GO:0032259">
    <property type="term" value="P:methylation"/>
    <property type="evidence" value="ECO:0007669"/>
    <property type="project" value="UniProtKB-KW"/>
</dbReference>
<protein>
    <submittedName>
        <fullName evidence="4">tRNA (N6-threonylcarbamoyladenosine(37)-N6)-methyltransferase TrmO</fullName>
    </submittedName>
</protein>
<evidence type="ECO:0000256" key="2">
    <source>
        <dbReference type="ARBA" id="ARBA00033753"/>
    </source>
</evidence>
<dbReference type="PANTHER" id="PTHR12818">
    <property type="entry name" value="TRNA (ADENINE(37)-N6)-METHYLTRANSFERASE"/>
    <property type="match status" value="1"/>
</dbReference>
<dbReference type="GO" id="GO:0008168">
    <property type="term" value="F:methyltransferase activity"/>
    <property type="evidence" value="ECO:0007669"/>
    <property type="project" value="UniProtKB-KW"/>
</dbReference>
<feature type="domain" description="TsaA-like" evidence="3">
    <location>
        <begin position="10"/>
        <end position="138"/>
    </location>
</feature>
<sequence length="138" mass="15113">MPQPSDDFALTPIGYIRSTLGNVTEAPHQGTEGAPDAWIELDPKYVEGLTGLSRGNEILVLAWFHRADRSKLVVHPRGERDRPLTGVFATRSPHRPNPIGLHRVTIREIAGNRLQVGPIEAIDGTPIVDIKIVIGTDD</sequence>
<dbReference type="PANTHER" id="PTHR12818:SF0">
    <property type="entry name" value="TRNA (ADENINE(37)-N6)-METHYLTRANSFERASE"/>
    <property type="match status" value="1"/>
</dbReference>
<dbReference type="AlphaFoldDB" id="A0A2N7VLE0"/>
<dbReference type="Proteomes" id="UP000235347">
    <property type="component" value="Unassembled WGS sequence"/>
</dbReference>
<evidence type="ECO:0000259" key="3">
    <source>
        <dbReference type="PROSITE" id="PS51668"/>
    </source>
</evidence>
<dbReference type="Pfam" id="PF01980">
    <property type="entry name" value="TrmO_N"/>
    <property type="match status" value="1"/>
</dbReference>
<dbReference type="SUPFAM" id="SSF118196">
    <property type="entry name" value="YaeB-like"/>
    <property type="match status" value="1"/>
</dbReference>
<dbReference type="InterPro" id="IPR023368">
    <property type="entry name" value="UPF0066_cons_site"/>
</dbReference>
<dbReference type="PROSITE" id="PS01318">
    <property type="entry name" value="TSAA_1"/>
    <property type="match status" value="1"/>
</dbReference>
<dbReference type="RefSeq" id="WP_102612246.1">
    <property type="nucleotide sequence ID" value="NZ_CADIKD010000023.1"/>
</dbReference>
<dbReference type="InterPro" id="IPR036413">
    <property type="entry name" value="YaeB-like_sf"/>
</dbReference>
<dbReference type="PROSITE" id="PS51668">
    <property type="entry name" value="TSAA_2"/>
    <property type="match status" value="1"/>
</dbReference>
<comment type="similarity">
    <text evidence="2">Belongs to the tRNA methyltransferase O family.</text>
</comment>
<keyword evidence="4" id="KW-0489">Methyltransferase</keyword>
<organism evidence="4 5">
    <name type="scientific">Trinickia soli</name>
    <dbReference type="NCBI Taxonomy" id="380675"/>
    <lineage>
        <taxon>Bacteria</taxon>
        <taxon>Pseudomonadati</taxon>
        <taxon>Pseudomonadota</taxon>
        <taxon>Betaproteobacteria</taxon>
        <taxon>Burkholderiales</taxon>
        <taxon>Burkholderiaceae</taxon>
        <taxon>Trinickia</taxon>
    </lineage>
</organism>
<keyword evidence="1" id="KW-0949">S-adenosyl-L-methionine</keyword>
<dbReference type="InterPro" id="IPR023370">
    <property type="entry name" value="TrmO-like_N"/>
</dbReference>
<name>A0A2N7VLE0_9BURK</name>
<accession>A0A2N7VLE0</accession>
<evidence type="ECO:0000256" key="1">
    <source>
        <dbReference type="ARBA" id="ARBA00022691"/>
    </source>
</evidence>
<evidence type="ECO:0000313" key="4">
    <source>
        <dbReference type="EMBL" id="PMS17982.1"/>
    </source>
</evidence>
<gene>
    <name evidence="4" type="primary">tsaA</name>
    <name evidence="4" type="ORF">C0Z19_23500</name>
</gene>
<proteinExistence type="inferred from homology"/>
<dbReference type="Gene3D" id="2.40.30.70">
    <property type="entry name" value="YaeB-like"/>
    <property type="match status" value="1"/>
</dbReference>
<dbReference type="EMBL" id="PNYB01000027">
    <property type="protein sequence ID" value="PMS17982.1"/>
    <property type="molecule type" value="Genomic_DNA"/>
</dbReference>
<evidence type="ECO:0000313" key="5">
    <source>
        <dbReference type="Proteomes" id="UP000235347"/>
    </source>
</evidence>